<organism evidence="2 3">
    <name type="scientific">Thioclava nitratireducens</name>
    <dbReference type="NCBI Taxonomy" id="1915078"/>
    <lineage>
        <taxon>Bacteria</taxon>
        <taxon>Pseudomonadati</taxon>
        <taxon>Pseudomonadota</taxon>
        <taxon>Alphaproteobacteria</taxon>
        <taxon>Rhodobacterales</taxon>
        <taxon>Paracoccaceae</taxon>
        <taxon>Thioclava</taxon>
    </lineage>
</organism>
<name>A0ABM6IL92_9RHOB</name>
<sequence length="207" mass="22562">MKAILDLVDRQPRDHGRVLIGIAGPPGSGKSTMAEAVTAALNARGRAADAAALVPMDGFHLDNEELDRRNLRAVKGAPETFDVAGFKALVRRLRDDGREIRYPLFSRAKDRTLPEAGVLSPDRRIVIVEGNYLLFGGGDWAGLAPLFDATVMLAPPMEVLKSRLVARWIEHGLSPEDALARASRNDLENARRVLEQSVEADLILTGH</sequence>
<dbReference type="Pfam" id="PF00485">
    <property type="entry name" value="PRK"/>
    <property type="match status" value="1"/>
</dbReference>
<reference evidence="2 3" key="1">
    <citation type="submission" date="2017-01" db="EMBL/GenBank/DDBJ databases">
        <title>The complete genome sequence of a sulfur-oxidizing marine bacterium Thioclava sp. 25B10_4T.</title>
        <authorList>
            <person name="Liu Y."/>
            <person name="Lai Q."/>
            <person name="Shao Z."/>
        </authorList>
    </citation>
    <scope>NUCLEOTIDE SEQUENCE [LARGE SCALE GENOMIC DNA]</scope>
    <source>
        <strain evidence="2 3">25B10_4</strain>
    </source>
</reference>
<dbReference type="InterPro" id="IPR006083">
    <property type="entry name" value="PRK/URK"/>
</dbReference>
<proteinExistence type="predicted"/>
<dbReference type="PANTHER" id="PTHR10285">
    <property type="entry name" value="URIDINE KINASE"/>
    <property type="match status" value="1"/>
</dbReference>
<evidence type="ECO:0000313" key="3">
    <source>
        <dbReference type="Proteomes" id="UP000185622"/>
    </source>
</evidence>
<evidence type="ECO:0000313" key="2">
    <source>
        <dbReference type="EMBL" id="AQS49717.1"/>
    </source>
</evidence>
<dbReference type="SUPFAM" id="SSF52540">
    <property type="entry name" value="P-loop containing nucleoside triphosphate hydrolases"/>
    <property type="match status" value="1"/>
</dbReference>
<accession>A0ABM6IL92</accession>
<dbReference type="Gene3D" id="3.40.50.300">
    <property type="entry name" value="P-loop containing nucleotide triphosphate hydrolases"/>
    <property type="match status" value="3"/>
</dbReference>
<dbReference type="InterPro" id="IPR027417">
    <property type="entry name" value="P-loop_NTPase"/>
</dbReference>
<dbReference type="Proteomes" id="UP000185622">
    <property type="component" value="Chromosome"/>
</dbReference>
<protein>
    <recommendedName>
        <fullName evidence="1">Phosphoribulokinase/uridine kinase domain-containing protein</fullName>
    </recommendedName>
</protein>
<feature type="domain" description="Phosphoribulokinase/uridine kinase" evidence="1">
    <location>
        <begin position="19"/>
        <end position="183"/>
    </location>
</feature>
<keyword evidence="3" id="KW-1185">Reference proteome</keyword>
<evidence type="ECO:0000259" key="1">
    <source>
        <dbReference type="Pfam" id="PF00485"/>
    </source>
</evidence>
<gene>
    <name evidence="2" type="ORF">BMG03_04460</name>
</gene>
<dbReference type="EMBL" id="CP019437">
    <property type="protein sequence ID" value="AQS49717.1"/>
    <property type="molecule type" value="Genomic_DNA"/>
</dbReference>